<evidence type="ECO:0000313" key="4">
    <source>
        <dbReference type="Proteomes" id="UP000579945"/>
    </source>
</evidence>
<comment type="caution">
    <text evidence="3">The sequence shown here is derived from an EMBL/GenBank/DDBJ whole genome shotgun (WGS) entry which is preliminary data.</text>
</comment>
<feature type="region of interest" description="Disordered" evidence="1">
    <location>
        <begin position="1"/>
        <end position="23"/>
    </location>
</feature>
<dbReference type="RefSeq" id="WP_183650822.1">
    <property type="nucleotide sequence ID" value="NZ_JACIBV010000001.1"/>
</dbReference>
<keyword evidence="2" id="KW-0812">Transmembrane</keyword>
<feature type="transmembrane region" description="Helical" evidence="2">
    <location>
        <begin position="32"/>
        <end position="53"/>
    </location>
</feature>
<gene>
    <name evidence="3" type="ORF">FHR33_004483</name>
</gene>
<proteinExistence type="predicted"/>
<name>A0A7W5VAG8_9ACTN</name>
<dbReference type="GeneID" id="95390850"/>
<organism evidence="3 4">
    <name type="scientific">Nonomuraea dietziae</name>
    <dbReference type="NCBI Taxonomy" id="65515"/>
    <lineage>
        <taxon>Bacteria</taxon>
        <taxon>Bacillati</taxon>
        <taxon>Actinomycetota</taxon>
        <taxon>Actinomycetes</taxon>
        <taxon>Streptosporangiales</taxon>
        <taxon>Streptosporangiaceae</taxon>
        <taxon>Nonomuraea</taxon>
    </lineage>
</organism>
<protein>
    <submittedName>
        <fullName evidence="3">Uncharacterized protein</fullName>
    </submittedName>
</protein>
<reference evidence="3 4" key="1">
    <citation type="submission" date="2020-08" db="EMBL/GenBank/DDBJ databases">
        <title>Sequencing the genomes of 1000 actinobacteria strains.</title>
        <authorList>
            <person name="Klenk H.-P."/>
        </authorList>
    </citation>
    <scope>NUCLEOTIDE SEQUENCE [LARGE SCALE GENOMIC DNA]</scope>
    <source>
        <strain evidence="3 4">DSM 44320</strain>
    </source>
</reference>
<evidence type="ECO:0000256" key="2">
    <source>
        <dbReference type="SAM" id="Phobius"/>
    </source>
</evidence>
<dbReference type="EMBL" id="JACIBV010000001">
    <property type="protein sequence ID" value="MBB3728623.1"/>
    <property type="molecule type" value="Genomic_DNA"/>
</dbReference>
<dbReference type="AlphaFoldDB" id="A0A7W5VAG8"/>
<keyword evidence="2" id="KW-1133">Transmembrane helix</keyword>
<evidence type="ECO:0000256" key="1">
    <source>
        <dbReference type="SAM" id="MobiDB-lite"/>
    </source>
</evidence>
<sequence>MGSAKKTEETPSQPRRAMWSPYDEGPRSRTPLWFALGGLAVLAALVAGLVMMWNTKGPDPTADPAQRASTPPVAAPVVPADKYGYASARETDPQSLTQKELFPKKKFTAEGRSYEITILKTDKKCADAAEGDKLDKALKSGKCTQLVRATFKDKTGKVVGTVGVANLVDSKAAGKVAASVRTKGESKLFVKPLAGTDTVTKFIGAGEASVHVATHGHYAVMLYVQFKDGHKPTKKDAKLLSQASADVTQATVYRALDSRSLSGRRAS</sequence>
<keyword evidence="2" id="KW-0472">Membrane</keyword>
<accession>A0A7W5VAG8</accession>
<dbReference type="Proteomes" id="UP000579945">
    <property type="component" value="Unassembled WGS sequence"/>
</dbReference>
<evidence type="ECO:0000313" key="3">
    <source>
        <dbReference type="EMBL" id="MBB3728623.1"/>
    </source>
</evidence>
<keyword evidence="4" id="KW-1185">Reference proteome</keyword>